<dbReference type="InterPro" id="IPR005312">
    <property type="entry name" value="DUF1759"/>
</dbReference>
<feature type="compositionally biased region" description="Low complexity" evidence="1">
    <location>
        <begin position="450"/>
        <end position="467"/>
    </location>
</feature>
<dbReference type="AlphaFoldDB" id="A0A1I8M7M9"/>
<dbReference type="Pfam" id="PF03564">
    <property type="entry name" value="DUF1759"/>
    <property type="match status" value="1"/>
</dbReference>
<feature type="compositionally biased region" description="Low complexity" evidence="1">
    <location>
        <begin position="198"/>
        <end position="207"/>
    </location>
</feature>
<dbReference type="VEuPathDB" id="VectorBase:MDOMA2_017722"/>
<dbReference type="PANTHER" id="PTHR22954:SF3">
    <property type="entry name" value="PROTEIN CBG08539"/>
    <property type="match status" value="1"/>
</dbReference>
<evidence type="ECO:0000256" key="1">
    <source>
        <dbReference type="SAM" id="MobiDB-lite"/>
    </source>
</evidence>
<gene>
    <name evidence="2" type="primary">101896568</name>
    <name evidence="4" type="synonym">LOC101896568</name>
</gene>
<reference evidence="2" key="1">
    <citation type="submission" date="2020-05" db="UniProtKB">
        <authorList>
            <consortium name="EnsemblMetazoa"/>
        </authorList>
    </citation>
    <scope>IDENTIFICATION</scope>
    <source>
        <strain evidence="2">Aabys</strain>
    </source>
</reference>
<dbReference type="EnsemblMetazoa" id="MDOA002086-RB">
    <property type="protein sequence ID" value="MDOA002086-PB"/>
    <property type="gene ID" value="MDOA002086"/>
</dbReference>
<accession>A0A1I8M7M9</accession>
<protein>
    <submittedName>
        <fullName evidence="4">Uncharacterized protein LOC101896568 isoform X1</fullName>
    </submittedName>
</protein>
<evidence type="ECO:0000313" key="3">
    <source>
        <dbReference type="Proteomes" id="UP001652621"/>
    </source>
</evidence>
<dbReference type="PANTHER" id="PTHR22954">
    <property type="entry name" value="RETROVIRAL PROTEASE-RELATED"/>
    <property type="match status" value="1"/>
</dbReference>
<evidence type="ECO:0000313" key="4">
    <source>
        <dbReference type="RefSeq" id="XP_005180272.1"/>
    </source>
</evidence>
<dbReference type="eggNOG" id="ENOG502RTQ4">
    <property type="taxonomic scope" value="Eukaryota"/>
</dbReference>
<dbReference type="RefSeq" id="XP_005180272.1">
    <property type="nucleotide sequence ID" value="XM_005180215.3"/>
</dbReference>
<keyword evidence="3" id="KW-1185">Reference proteome</keyword>
<feature type="region of interest" description="Disordered" evidence="1">
    <location>
        <begin position="402"/>
        <end position="498"/>
    </location>
</feature>
<proteinExistence type="predicted"/>
<dbReference type="OrthoDB" id="10070653at2759"/>
<feature type="compositionally biased region" description="Basic and acidic residues" evidence="1">
    <location>
        <begin position="699"/>
        <end position="711"/>
    </location>
</feature>
<evidence type="ECO:0000313" key="2">
    <source>
        <dbReference type="EnsemblMetazoa" id="MDOA002086-PB"/>
    </source>
</evidence>
<reference evidence="4" key="2">
    <citation type="submission" date="2025-04" db="UniProtKB">
        <authorList>
            <consortium name="RefSeq"/>
        </authorList>
    </citation>
    <scope>IDENTIFICATION</scope>
    <source>
        <strain evidence="4">Aabys</strain>
    </source>
</reference>
<dbReference type="GeneID" id="101896568"/>
<dbReference type="Proteomes" id="UP001652621">
    <property type="component" value="Unplaced"/>
</dbReference>
<feature type="compositionally biased region" description="Low complexity" evidence="1">
    <location>
        <begin position="415"/>
        <end position="430"/>
    </location>
</feature>
<feature type="compositionally biased region" description="Basic residues" evidence="1">
    <location>
        <begin position="437"/>
        <end position="449"/>
    </location>
</feature>
<organism evidence="2">
    <name type="scientific">Musca domestica</name>
    <name type="common">House fly</name>
    <dbReference type="NCBI Taxonomy" id="7370"/>
    <lineage>
        <taxon>Eukaryota</taxon>
        <taxon>Metazoa</taxon>
        <taxon>Ecdysozoa</taxon>
        <taxon>Arthropoda</taxon>
        <taxon>Hexapoda</taxon>
        <taxon>Insecta</taxon>
        <taxon>Pterygota</taxon>
        <taxon>Neoptera</taxon>
        <taxon>Endopterygota</taxon>
        <taxon>Diptera</taxon>
        <taxon>Brachycera</taxon>
        <taxon>Muscomorpha</taxon>
        <taxon>Muscoidea</taxon>
        <taxon>Muscidae</taxon>
        <taxon>Musca</taxon>
    </lineage>
</organism>
<dbReference type="VEuPathDB" id="VectorBase:MDOA002086"/>
<feature type="compositionally biased region" description="Polar residues" evidence="1">
    <location>
        <begin position="580"/>
        <end position="651"/>
    </location>
</feature>
<feature type="region of interest" description="Disordered" evidence="1">
    <location>
        <begin position="697"/>
        <end position="743"/>
    </location>
</feature>
<dbReference type="KEGG" id="mde:101896568"/>
<sequence length="806" mass="89870">MANWRGQLHSLKSIANNSFPEIKVHFKSRVFYSTSNCCCTGVFKEPTGLRRTSAKKHSTSYTQIIVNMDSSNVGQMATDMKTLESRRNLLKGSMMRIMQFAKDPSSNHTTDHIETRLNRLEDIWRELSQITENLYKFQHVENYVDPSEEFYEYEDLYMETKLLLKSLLPKPQETNKAVDQQQTDLIKQLMDRLNMMESSSSSPRNSSQKTVKKPEDDFPKVAIEPFSGAYKDWPLFEKLFTTALETKPHWQGREKMNYLKSLLRGAAANLIQCVPSSNDSYETAWKRLKEQFDRPLYVVHAHIEQFMNIPKMKYGIESDLRRVATDASAIIDALDAIKQNERDQWLIYILMSKLDAEICHRWLSQSPREEKQTLKTFFKFLNECARDMVDIRDYYKPQHHFKPHPINGGKPLPCVQNNTTSSPTPSVQSTRTDIKNVKRYHSNRGRRYNGNRSGQNARNANATVNNAQPSNANEGKDQSNVNQSGYRNPFRTNSQNTGNFNQNNNKASAFPNTTANVIPKPAQAGYVQSNTIPSNHTQSSVTNHQIAMLSNSNKNTGAIPKQHKTPSNQVSASAAKLNVGISQATSNQSKSTTPQVSAVSAKTNDGVGQTNVNQAKSAIPQATASDSTTNDGVAQTNVNQTKSVTTHSSASDAKKNDDFFKTALNQAKSIIDQSSASKAMGSPIASSKVNEQSALALPKSEDFSATKDKSNPDSTLEVEAASEENAKNHVPTSSTPLPPPPAGIPFDPILLEILKCMDAKGNVGEVVSNLASEPSNRDNTLELLKKMLAQIEEMKKPSSDYVVEPI</sequence>
<feature type="region of interest" description="Disordered" evidence="1">
    <location>
        <begin position="194"/>
        <end position="214"/>
    </location>
</feature>
<feature type="region of interest" description="Disordered" evidence="1">
    <location>
        <begin position="553"/>
        <end position="653"/>
    </location>
</feature>
<feature type="compositionally biased region" description="Polar residues" evidence="1">
    <location>
        <begin position="468"/>
        <end position="486"/>
    </location>
</feature>
<name>A0A1I8M7M9_MUSDO</name>